<proteinExistence type="predicted"/>
<evidence type="ECO:0000313" key="2">
    <source>
        <dbReference type="EMBL" id="SVC47933.1"/>
    </source>
</evidence>
<keyword evidence="1" id="KW-0812">Transmembrane</keyword>
<gene>
    <name evidence="2" type="ORF">METZ01_LOCUS300787</name>
</gene>
<name>A0A382MFZ0_9ZZZZ</name>
<reference evidence="2" key="1">
    <citation type="submission" date="2018-05" db="EMBL/GenBank/DDBJ databases">
        <authorList>
            <person name="Lanie J.A."/>
            <person name="Ng W.-L."/>
            <person name="Kazmierczak K.M."/>
            <person name="Andrzejewski T.M."/>
            <person name="Davidsen T.M."/>
            <person name="Wayne K.J."/>
            <person name="Tettelin H."/>
            <person name="Glass J.I."/>
            <person name="Rusch D."/>
            <person name="Podicherti R."/>
            <person name="Tsui H.-C.T."/>
            <person name="Winkler M.E."/>
        </authorList>
    </citation>
    <scope>NUCLEOTIDE SEQUENCE</scope>
</reference>
<keyword evidence="1" id="KW-0472">Membrane</keyword>
<dbReference type="EMBL" id="UINC01093479">
    <property type="protein sequence ID" value="SVC47933.1"/>
    <property type="molecule type" value="Genomic_DNA"/>
</dbReference>
<feature type="transmembrane region" description="Helical" evidence="1">
    <location>
        <begin position="29"/>
        <end position="51"/>
    </location>
</feature>
<sequence length="58" mass="6632">MEFLVVLLIVALLVGLIFRNKGDNTMDTLSKGCFYIIIIVILLIIYLLYYLPKESLPV</sequence>
<organism evidence="2">
    <name type="scientific">marine metagenome</name>
    <dbReference type="NCBI Taxonomy" id="408172"/>
    <lineage>
        <taxon>unclassified sequences</taxon>
        <taxon>metagenomes</taxon>
        <taxon>ecological metagenomes</taxon>
    </lineage>
</organism>
<keyword evidence="1" id="KW-1133">Transmembrane helix</keyword>
<protein>
    <submittedName>
        <fullName evidence="2">Uncharacterized protein</fullName>
    </submittedName>
</protein>
<dbReference type="AlphaFoldDB" id="A0A382MFZ0"/>
<evidence type="ECO:0000256" key="1">
    <source>
        <dbReference type="SAM" id="Phobius"/>
    </source>
</evidence>
<accession>A0A382MFZ0</accession>